<dbReference type="InterPro" id="IPR001296">
    <property type="entry name" value="Glyco_trans_1"/>
</dbReference>
<feature type="domain" description="Glycosyl transferase family 1" evidence="1">
    <location>
        <begin position="202"/>
        <end position="351"/>
    </location>
</feature>
<dbReference type="GO" id="GO:0016757">
    <property type="term" value="F:glycosyltransferase activity"/>
    <property type="evidence" value="ECO:0007669"/>
    <property type="project" value="InterPro"/>
</dbReference>
<proteinExistence type="predicted"/>
<dbReference type="Pfam" id="PF00534">
    <property type="entry name" value="Glycos_transf_1"/>
    <property type="match status" value="1"/>
</dbReference>
<feature type="domain" description="Glycosyltransferase subfamily 4-like N-terminal" evidence="2">
    <location>
        <begin position="32"/>
        <end position="179"/>
    </location>
</feature>
<evidence type="ECO:0000259" key="1">
    <source>
        <dbReference type="Pfam" id="PF00534"/>
    </source>
</evidence>
<dbReference type="InterPro" id="IPR050194">
    <property type="entry name" value="Glycosyltransferase_grp1"/>
</dbReference>
<name>A0A7Y3TY87_9GAMM</name>
<gene>
    <name evidence="3" type="ORF">HLB35_13055</name>
</gene>
<sequence length="378" mass="41515">MNETAEYSPEAPRLAAKQLRVAIFSDSLAERNGTGAYYHDLLAHLHQQVATVETLQPKPRGRVDILSVPLPGDATQRLVVPNLWRVNRQLAELRPNIIVSVTPGPFGMLGLWMARRHGCGFISAYHTDFEGLADLYWGPVKKRVINGFLQGVNRFISRRSGTVLVNNSDLVQQVKKLGATQVDIMGTPLEPGFLEAPAVPPPGTLAQVCYAGRLAAEKNIDAFIEAARCHPELNFVMGGDGPLRKVVEQAARELDNLDYRGWLSRDDLRALIDQSSLLVLPSHMETFGSIALEALSRGRPALVSENAGIHDWQQLAGVLIPLRQGESVASILDTLAEWPAERWQEMAQKARQAAITLNQQTVAQWLDVLAGHARGGRS</sequence>
<dbReference type="SUPFAM" id="SSF53756">
    <property type="entry name" value="UDP-Glycosyltransferase/glycogen phosphorylase"/>
    <property type="match status" value="1"/>
</dbReference>
<dbReference type="RefSeq" id="WP_171702916.1">
    <property type="nucleotide sequence ID" value="NZ_JABFHI010000005.1"/>
</dbReference>
<reference evidence="3 4" key="2">
    <citation type="submission" date="2020-06" db="EMBL/GenBank/DDBJ databases">
        <title>Halomonas songnenensis sp. nov., a moderately halophilic bacterium isolated from saline and alkaline soils.</title>
        <authorList>
            <person name="Jiang J."/>
            <person name="Pan Y."/>
        </authorList>
    </citation>
    <scope>NUCLEOTIDE SEQUENCE [LARGE SCALE GENOMIC DNA]</scope>
    <source>
        <strain evidence="3 4">TBZ9</strain>
    </source>
</reference>
<protein>
    <submittedName>
        <fullName evidence="3">Glycosyltransferase</fullName>
    </submittedName>
</protein>
<dbReference type="Proteomes" id="UP000588806">
    <property type="component" value="Unassembled WGS sequence"/>
</dbReference>
<keyword evidence="4" id="KW-1185">Reference proteome</keyword>
<dbReference type="Pfam" id="PF13439">
    <property type="entry name" value="Glyco_transf_4"/>
    <property type="match status" value="1"/>
</dbReference>
<dbReference type="Gene3D" id="3.40.50.2000">
    <property type="entry name" value="Glycogen Phosphorylase B"/>
    <property type="match status" value="2"/>
</dbReference>
<organism evidence="3 4">
    <name type="scientific">Vreelandella azerica</name>
    <dbReference type="NCBI Taxonomy" id="2732867"/>
    <lineage>
        <taxon>Bacteria</taxon>
        <taxon>Pseudomonadati</taxon>
        <taxon>Pseudomonadota</taxon>
        <taxon>Gammaproteobacteria</taxon>
        <taxon>Oceanospirillales</taxon>
        <taxon>Halomonadaceae</taxon>
        <taxon>Vreelandella</taxon>
    </lineage>
</organism>
<dbReference type="PANTHER" id="PTHR45947:SF3">
    <property type="entry name" value="SULFOQUINOVOSYL TRANSFERASE SQD2"/>
    <property type="match status" value="1"/>
</dbReference>
<dbReference type="PANTHER" id="PTHR45947">
    <property type="entry name" value="SULFOQUINOVOSYL TRANSFERASE SQD2"/>
    <property type="match status" value="1"/>
</dbReference>
<evidence type="ECO:0000313" key="4">
    <source>
        <dbReference type="Proteomes" id="UP000588806"/>
    </source>
</evidence>
<accession>A0A7Y3TY87</accession>
<reference evidence="3 4" key="1">
    <citation type="submission" date="2020-05" db="EMBL/GenBank/DDBJ databases">
        <authorList>
            <person name="Ruan W."/>
            <person name="Jeon C.O."/>
            <person name="Chun B.H."/>
        </authorList>
    </citation>
    <scope>NUCLEOTIDE SEQUENCE [LARGE SCALE GENOMIC DNA]</scope>
    <source>
        <strain evidence="3 4">TBZ9</strain>
    </source>
</reference>
<dbReference type="AlphaFoldDB" id="A0A7Y3TY87"/>
<keyword evidence="3" id="KW-0808">Transferase</keyword>
<comment type="caution">
    <text evidence="3">The sequence shown here is derived from an EMBL/GenBank/DDBJ whole genome shotgun (WGS) entry which is preliminary data.</text>
</comment>
<evidence type="ECO:0000259" key="2">
    <source>
        <dbReference type="Pfam" id="PF13439"/>
    </source>
</evidence>
<dbReference type="EMBL" id="JABFHI010000005">
    <property type="protein sequence ID" value="NOG32451.1"/>
    <property type="molecule type" value="Genomic_DNA"/>
</dbReference>
<dbReference type="InterPro" id="IPR028098">
    <property type="entry name" value="Glyco_trans_4-like_N"/>
</dbReference>
<evidence type="ECO:0000313" key="3">
    <source>
        <dbReference type="EMBL" id="NOG32451.1"/>
    </source>
</evidence>